<dbReference type="Gene3D" id="2.60.40.10">
    <property type="entry name" value="Immunoglobulins"/>
    <property type="match status" value="1"/>
</dbReference>
<feature type="non-terminal residue" evidence="2">
    <location>
        <position position="162"/>
    </location>
</feature>
<evidence type="ECO:0000256" key="1">
    <source>
        <dbReference type="SAM" id="SignalP"/>
    </source>
</evidence>
<dbReference type="PANTHER" id="PTHR46484">
    <property type="entry name" value="SI:CH211-171H4.5-RELATED"/>
    <property type="match status" value="1"/>
</dbReference>
<sequence length="162" mass="17870">MHCVKTGLLCCSASSWICFSMPKIGCILTFLLASVPGALGACSKNPELFITTPEKLEALSGSCLQMPCNFSSKLQENFDGKIFGVWFKNDPQFQKFPENVVFNSSGATNIYQLEIIGNLKKKNCTTLFNNLTAQHTEKYFFRIENGLFKASASCSPLQVTVT</sequence>
<reference evidence="2 3" key="1">
    <citation type="submission" date="2021-06" db="EMBL/GenBank/DDBJ databases">
        <authorList>
            <person name="Palmer J.M."/>
        </authorList>
    </citation>
    <scope>NUCLEOTIDE SEQUENCE [LARGE SCALE GENOMIC DNA]</scope>
    <source>
        <strain evidence="2 3">CL_MEX2019</strain>
        <tissue evidence="2">Muscle</tissue>
    </source>
</reference>
<organism evidence="2 3">
    <name type="scientific">Characodon lateralis</name>
    <dbReference type="NCBI Taxonomy" id="208331"/>
    <lineage>
        <taxon>Eukaryota</taxon>
        <taxon>Metazoa</taxon>
        <taxon>Chordata</taxon>
        <taxon>Craniata</taxon>
        <taxon>Vertebrata</taxon>
        <taxon>Euteleostomi</taxon>
        <taxon>Actinopterygii</taxon>
        <taxon>Neopterygii</taxon>
        <taxon>Teleostei</taxon>
        <taxon>Neoteleostei</taxon>
        <taxon>Acanthomorphata</taxon>
        <taxon>Ovalentaria</taxon>
        <taxon>Atherinomorphae</taxon>
        <taxon>Cyprinodontiformes</taxon>
        <taxon>Goodeidae</taxon>
        <taxon>Characodon</taxon>
    </lineage>
</organism>
<evidence type="ECO:0000313" key="3">
    <source>
        <dbReference type="Proteomes" id="UP001352852"/>
    </source>
</evidence>
<gene>
    <name evidence="2" type="ORF">CHARACLAT_032090</name>
</gene>
<evidence type="ECO:0000313" key="2">
    <source>
        <dbReference type="EMBL" id="MED6289025.1"/>
    </source>
</evidence>
<name>A0ABU7EPF7_9TELE</name>
<dbReference type="SUPFAM" id="SSF48726">
    <property type="entry name" value="Immunoglobulin"/>
    <property type="match status" value="1"/>
</dbReference>
<comment type="caution">
    <text evidence="2">The sequence shown here is derived from an EMBL/GenBank/DDBJ whole genome shotgun (WGS) entry which is preliminary data.</text>
</comment>
<keyword evidence="3" id="KW-1185">Reference proteome</keyword>
<dbReference type="Proteomes" id="UP001352852">
    <property type="component" value="Unassembled WGS sequence"/>
</dbReference>
<accession>A0ABU7EPF7</accession>
<dbReference type="PANTHER" id="PTHR46484:SF8">
    <property type="entry name" value="B-CELL RECEPTOR CD22-LIKE-RELATED"/>
    <property type="match status" value="1"/>
</dbReference>
<dbReference type="EMBL" id="JAHUTJ010062901">
    <property type="protein sequence ID" value="MED6289025.1"/>
    <property type="molecule type" value="Genomic_DNA"/>
</dbReference>
<feature type="signal peptide" evidence="1">
    <location>
        <begin position="1"/>
        <end position="40"/>
    </location>
</feature>
<dbReference type="InterPro" id="IPR036179">
    <property type="entry name" value="Ig-like_dom_sf"/>
</dbReference>
<keyword evidence="1" id="KW-0732">Signal</keyword>
<feature type="chain" id="PRO_5046473167" evidence="1">
    <location>
        <begin position="41"/>
        <end position="162"/>
    </location>
</feature>
<proteinExistence type="predicted"/>
<dbReference type="InterPro" id="IPR013783">
    <property type="entry name" value="Ig-like_fold"/>
</dbReference>
<protein>
    <submittedName>
        <fullName evidence="2">Uncharacterized protein</fullName>
    </submittedName>
</protein>